<dbReference type="GO" id="GO:0043138">
    <property type="term" value="F:3'-5' DNA helicase activity"/>
    <property type="evidence" value="ECO:0007669"/>
    <property type="project" value="UniProtKB-EC"/>
</dbReference>
<dbReference type="EMBL" id="DVNJ01000031">
    <property type="protein sequence ID" value="HIU63207.1"/>
    <property type="molecule type" value="Genomic_DNA"/>
</dbReference>
<dbReference type="InterPro" id="IPR042115">
    <property type="entry name" value="PriA_3primeBD_sf"/>
</dbReference>
<sequence length="729" mass="82442">MVASVIVDISTSEIDRIFEYLVPSGMQVRKGDRVLVPFGNKTIEGFCIDLKDSPDTSRELKEIIDRLDPYSAITEEQLELAKFMRARYYIRHVDCLRLFIPSKLRGGRVRELKRQYVCLAQDRPYEQLLEEAATPARRAVVERLKEGGEFLSRLTSEVSASCVNTLIKHGILIKTDREIMRSPLGYEPQKSELPLLRPAQQAALETILSMQRKVALLYGVTGSGKTEVYMRCIAQALQEGKTAIMLVPEISLTPQTLKIFRSRFGDIVAMLHSGLSDGERFDEWRRIITGDAKVVVGARSAIFAPLKNVGVIIIDEEHDSSYVSESNPRYITADIAKWRAEYNGGKVILGSATPSIESFLLAKRGQYELVRMDERISGNMPDMHIVDMKQEIISGNNGIFSAELTASLKDTVARGEQAMIFLNRRGHSSFVMCKKCGYTAKCTDCDITLTYHSADNKLKCHYCGKRYKMLDCCPECGSREIRYGKIGTQRVVEELKKIFPDINILRMDNETTATKTAYLDILGAFASGEAQILVGTQMIAKGHDFPNVTLVGILDADMSLYFSDYRSAERTFQLVTQVAGRAGRAAKLGKVILQTYSPNHYVFRFAARYDYDGFFDKENNTRLVSDFPPYTTIMRIMMSGADEDKVIECAKAIYLKIKPLKDKYDYDIVYMQAMKSPVGKIENKFRYQILLRFKRVRERNIIADAYKAMEEGKTKGVSVFAEINPQNLN</sequence>
<feature type="domain" description="Helicase C-terminal" evidence="14">
    <location>
        <begin position="468"/>
        <end position="635"/>
    </location>
</feature>
<feature type="binding site" evidence="12">
    <location>
        <position position="463"/>
    </location>
    <ligand>
        <name>Zn(2+)</name>
        <dbReference type="ChEBI" id="CHEBI:29105"/>
        <label>2</label>
    </ligand>
</feature>
<comment type="function">
    <text evidence="12">Initiates the restart of stalled replication forks, which reloads the replicative helicase on sites other than the origin of replication. Recognizes and binds to abandoned replication forks and remodels them to uncover a helicase loading site. Promotes assembly of the primosome at these replication forks.</text>
</comment>
<evidence type="ECO:0000256" key="11">
    <source>
        <dbReference type="ARBA" id="ARBA00048988"/>
    </source>
</evidence>
<dbReference type="GO" id="GO:0006310">
    <property type="term" value="P:DNA recombination"/>
    <property type="evidence" value="ECO:0007669"/>
    <property type="project" value="InterPro"/>
</dbReference>
<feature type="binding site" evidence="12">
    <location>
        <position position="445"/>
    </location>
    <ligand>
        <name>Zn(2+)</name>
        <dbReference type="ChEBI" id="CHEBI:29105"/>
        <label>2</label>
    </ligand>
</feature>
<gene>
    <name evidence="12 15" type="primary">priA</name>
    <name evidence="15" type="ORF">IAB07_05530</name>
</gene>
<evidence type="ECO:0000259" key="14">
    <source>
        <dbReference type="PROSITE" id="PS51194"/>
    </source>
</evidence>
<evidence type="ECO:0000256" key="10">
    <source>
        <dbReference type="ARBA" id="ARBA00023235"/>
    </source>
</evidence>
<keyword evidence="9 12" id="KW-0238">DNA-binding</keyword>
<comment type="similarity">
    <text evidence="12">Belongs to the helicase family. PriA subfamily.</text>
</comment>
<comment type="cofactor">
    <cofactor evidence="12">
        <name>Zn(2+)</name>
        <dbReference type="ChEBI" id="CHEBI:29105"/>
    </cofactor>
    <text evidence="12">Binds 2 zinc ions per subunit.</text>
</comment>
<feature type="binding site" evidence="12">
    <location>
        <position position="436"/>
    </location>
    <ligand>
        <name>Zn(2+)</name>
        <dbReference type="ChEBI" id="CHEBI:29105"/>
        <label>1</label>
    </ligand>
</feature>
<keyword evidence="3 12" id="KW-0479">Metal-binding</keyword>
<comment type="catalytic activity">
    <reaction evidence="12">
        <text>Couples ATP hydrolysis with the unwinding of duplex DNA by translocating in the 3'-5' direction.</text>
        <dbReference type="EC" id="5.6.2.4"/>
    </reaction>
</comment>
<dbReference type="PANTHER" id="PTHR30580">
    <property type="entry name" value="PRIMOSOMAL PROTEIN N"/>
    <property type="match status" value="1"/>
</dbReference>
<dbReference type="GO" id="GO:1990077">
    <property type="term" value="C:primosome complex"/>
    <property type="evidence" value="ECO:0007669"/>
    <property type="project" value="UniProtKB-UniRule"/>
</dbReference>
<dbReference type="InterPro" id="IPR040498">
    <property type="entry name" value="PriA_CRR"/>
</dbReference>
<feature type="binding site" evidence="12">
    <location>
        <position position="433"/>
    </location>
    <ligand>
        <name>Zn(2+)</name>
        <dbReference type="ChEBI" id="CHEBI:29105"/>
        <label>1</label>
    </ligand>
</feature>
<dbReference type="InterPro" id="IPR001650">
    <property type="entry name" value="Helicase_C-like"/>
</dbReference>
<dbReference type="EC" id="5.6.2.4" evidence="12"/>
<evidence type="ECO:0000256" key="1">
    <source>
        <dbReference type="ARBA" id="ARBA00022515"/>
    </source>
</evidence>
<evidence type="ECO:0000313" key="16">
    <source>
        <dbReference type="Proteomes" id="UP000824145"/>
    </source>
</evidence>
<evidence type="ECO:0000256" key="8">
    <source>
        <dbReference type="ARBA" id="ARBA00022840"/>
    </source>
</evidence>
<evidence type="ECO:0000256" key="2">
    <source>
        <dbReference type="ARBA" id="ARBA00022705"/>
    </source>
</evidence>
<feature type="binding site" evidence="12">
    <location>
        <position position="460"/>
    </location>
    <ligand>
        <name>Zn(2+)</name>
        <dbReference type="ChEBI" id="CHEBI:29105"/>
        <label>2</label>
    </ligand>
</feature>
<dbReference type="GO" id="GO:0006270">
    <property type="term" value="P:DNA replication initiation"/>
    <property type="evidence" value="ECO:0007669"/>
    <property type="project" value="TreeGrafter"/>
</dbReference>
<dbReference type="InterPro" id="IPR014001">
    <property type="entry name" value="Helicase_ATP-bd"/>
</dbReference>
<organism evidence="15 16">
    <name type="scientific">Candidatus Caccalectryoclostridium excrementigallinarum</name>
    <dbReference type="NCBI Taxonomy" id="2840710"/>
    <lineage>
        <taxon>Bacteria</taxon>
        <taxon>Bacillati</taxon>
        <taxon>Bacillota</taxon>
        <taxon>Clostridia</taxon>
        <taxon>Christensenellales</taxon>
        <taxon>Christensenellaceae</taxon>
        <taxon>Christensenellaceae incertae sedis</taxon>
        <taxon>Candidatus Caccalectryoclostridium</taxon>
    </lineage>
</organism>
<dbReference type="Gene3D" id="3.40.1440.60">
    <property type="entry name" value="PriA, 3(prime) DNA-binding domain"/>
    <property type="match status" value="1"/>
</dbReference>
<keyword evidence="4 12" id="KW-0547">Nucleotide-binding</keyword>
<dbReference type="Proteomes" id="UP000824145">
    <property type="component" value="Unassembled WGS sequence"/>
</dbReference>
<evidence type="ECO:0000256" key="9">
    <source>
        <dbReference type="ARBA" id="ARBA00023125"/>
    </source>
</evidence>
<reference evidence="15" key="1">
    <citation type="submission" date="2020-10" db="EMBL/GenBank/DDBJ databases">
        <authorList>
            <person name="Gilroy R."/>
        </authorList>
    </citation>
    <scope>NUCLEOTIDE SEQUENCE</scope>
    <source>
        <strain evidence="15">9366</strain>
    </source>
</reference>
<dbReference type="Pfam" id="PF00270">
    <property type="entry name" value="DEAD"/>
    <property type="match status" value="1"/>
</dbReference>
<dbReference type="HAMAP" id="MF_00983">
    <property type="entry name" value="PriA"/>
    <property type="match status" value="1"/>
</dbReference>
<keyword evidence="1 12" id="KW-0639">Primosome</keyword>
<accession>A0A9D1MN86</accession>
<evidence type="ECO:0000256" key="12">
    <source>
        <dbReference type="HAMAP-Rule" id="MF_00983"/>
    </source>
</evidence>
<keyword evidence="6 12" id="KW-0347">Helicase</keyword>
<dbReference type="CDD" id="cd17929">
    <property type="entry name" value="DEXHc_priA"/>
    <property type="match status" value="1"/>
</dbReference>
<dbReference type="Pfam" id="PF18074">
    <property type="entry name" value="PriA_C"/>
    <property type="match status" value="1"/>
</dbReference>
<evidence type="ECO:0000256" key="3">
    <source>
        <dbReference type="ARBA" id="ARBA00022723"/>
    </source>
</evidence>
<dbReference type="SUPFAM" id="SSF52540">
    <property type="entry name" value="P-loop containing nucleoside triphosphate hydrolases"/>
    <property type="match status" value="1"/>
</dbReference>
<dbReference type="Pfam" id="PF17764">
    <property type="entry name" value="PriA_3primeBD"/>
    <property type="match status" value="1"/>
</dbReference>
<dbReference type="GO" id="GO:0008270">
    <property type="term" value="F:zinc ion binding"/>
    <property type="evidence" value="ECO:0007669"/>
    <property type="project" value="UniProtKB-UniRule"/>
</dbReference>
<name>A0A9D1MN86_9FIRM</name>
<proteinExistence type="inferred from homology"/>
<evidence type="ECO:0000256" key="7">
    <source>
        <dbReference type="ARBA" id="ARBA00022833"/>
    </source>
</evidence>
<dbReference type="SMART" id="SM00490">
    <property type="entry name" value="HELICc"/>
    <property type="match status" value="1"/>
</dbReference>
<dbReference type="GO" id="GO:0016787">
    <property type="term" value="F:hydrolase activity"/>
    <property type="evidence" value="ECO:0007669"/>
    <property type="project" value="UniProtKB-KW"/>
</dbReference>
<feature type="binding site" evidence="12">
    <location>
        <position position="476"/>
    </location>
    <ligand>
        <name>Zn(2+)</name>
        <dbReference type="ChEBI" id="CHEBI:29105"/>
        <label>1</label>
    </ligand>
</feature>
<comment type="catalytic activity">
    <reaction evidence="11 12">
        <text>ATP + H2O = ADP + phosphate + H(+)</text>
        <dbReference type="Rhea" id="RHEA:13065"/>
        <dbReference type="ChEBI" id="CHEBI:15377"/>
        <dbReference type="ChEBI" id="CHEBI:15378"/>
        <dbReference type="ChEBI" id="CHEBI:30616"/>
        <dbReference type="ChEBI" id="CHEBI:43474"/>
        <dbReference type="ChEBI" id="CHEBI:456216"/>
        <dbReference type="EC" id="5.6.2.4"/>
    </reaction>
</comment>
<comment type="subunit">
    <text evidence="12">Component of the replication restart primosome.</text>
</comment>
<keyword evidence="8 12" id="KW-0067">ATP-binding</keyword>
<dbReference type="Pfam" id="PF18319">
    <property type="entry name" value="Zn_ribbon_PriA"/>
    <property type="match status" value="1"/>
</dbReference>
<dbReference type="NCBIfam" id="TIGR00595">
    <property type="entry name" value="priA"/>
    <property type="match status" value="1"/>
</dbReference>
<feature type="binding site" evidence="12">
    <location>
        <position position="473"/>
    </location>
    <ligand>
        <name>Zn(2+)</name>
        <dbReference type="ChEBI" id="CHEBI:29105"/>
        <label>1</label>
    </ligand>
</feature>
<evidence type="ECO:0000313" key="15">
    <source>
        <dbReference type="EMBL" id="HIU63207.1"/>
    </source>
</evidence>
<feature type="binding site" evidence="12">
    <location>
        <position position="442"/>
    </location>
    <ligand>
        <name>Zn(2+)</name>
        <dbReference type="ChEBI" id="CHEBI:29105"/>
        <label>2</label>
    </ligand>
</feature>
<dbReference type="FunFam" id="3.40.50.300:FF:000489">
    <property type="entry name" value="Primosome assembly protein PriA"/>
    <property type="match status" value="1"/>
</dbReference>
<dbReference type="AlphaFoldDB" id="A0A9D1MN86"/>
<dbReference type="GO" id="GO:0006302">
    <property type="term" value="P:double-strand break repair"/>
    <property type="evidence" value="ECO:0007669"/>
    <property type="project" value="InterPro"/>
</dbReference>
<keyword evidence="7 12" id="KW-0862">Zinc</keyword>
<dbReference type="InterPro" id="IPR011545">
    <property type="entry name" value="DEAD/DEAH_box_helicase_dom"/>
</dbReference>
<evidence type="ECO:0000256" key="6">
    <source>
        <dbReference type="ARBA" id="ARBA00022806"/>
    </source>
</evidence>
<dbReference type="Gene3D" id="3.40.50.300">
    <property type="entry name" value="P-loop containing nucleotide triphosphate hydrolases"/>
    <property type="match status" value="2"/>
</dbReference>
<dbReference type="PANTHER" id="PTHR30580:SF0">
    <property type="entry name" value="PRIMOSOMAL PROTEIN N"/>
    <property type="match status" value="1"/>
</dbReference>
<keyword evidence="5 12" id="KW-0378">Hydrolase</keyword>
<dbReference type="InterPro" id="IPR005259">
    <property type="entry name" value="PriA"/>
</dbReference>
<dbReference type="CDD" id="cd18804">
    <property type="entry name" value="SF2_C_priA"/>
    <property type="match status" value="1"/>
</dbReference>
<evidence type="ECO:0000256" key="5">
    <source>
        <dbReference type="ARBA" id="ARBA00022801"/>
    </source>
</evidence>
<dbReference type="Pfam" id="PF00271">
    <property type="entry name" value="Helicase_C"/>
    <property type="match status" value="1"/>
</dbReference>
<reference evidence="15" key="2">
    <citation type="journal article" date="2021" name="PeerJ">
        <title>Extensive microbial diversity within the chicken gut microbiome revealed by metagenomics and culture.</title>
        <authorList>
            <person name="Gilroy R."/>
            <person name="Ravi A."/>
            <person name="Getino M."/>
            <person name="Pursley I."/>
            <person name="Horton D.L."/>
            <person name="Alikhan N.F."/>
            <person name="Baker D."/>
            <person name="Gharbi K."/>
            <person name="Hall N."/>
            <person name="Watson M."/>
            <person name="Adriaenssens E.M."/>
            <person name="Foster-Nyarko E."/>
            <person name="Jarju S."/>
            <person name="Secka A."/>
            <person name="Antonio M."/>
            <person name="Oren A."/>
            <person name="Chaudhuri R.R."/>
            <person name="La Ragione R."/>
            <person name="Hildebrand F."/>
            <person name="Pallen M.J."/>
        </authorList>
    </citation>
    <scope>NUCLEOTIDE SEQUENCE</scope>
    <source>
        <strain evidence="15">9366</strain>
    </source>
</reference>
<dbReference type="GO" id="GO:0006269">
    <property type="term" value="P:DNA replication, synthesis of primer"/>
    <property type="evidence" value="ECO:0007669"/>
    <property type="project" value="UniProtKB-KW"/>
</dbReference>
<dbReference type="GO" id="GO:0003677">
    <property type="term" value="F:DNA binding"/>
    <property type="evidence" value="ECO:0007669"/>
    <property type="project" value="UniProtKB-UniRule"/>
</dbReference>
<dbReference type="PROSITE" id="PS51192">
    <property type="entry name" value="HELICASE_ATP_BIND_1"/>
    <property type="match status" value="1"/>
</dbReference>
<dbReference type="InterPro" id="IPR041222">
    <property type="entry name" value="PriA_3primeBD"/>
</dbReference>
<dbReference type="SMART" id="SM00487">
    <property type="entry name" value="DEXDc"/>
    <property type="match status" value="1"/>
</dbReference>
<keyword evidence="2 12" id="KW-0235">DNA replication</keyword>
<feature type="domain" description="Helicase ATP-binding" evidence="13">
    <location>
        <begin position="206"/>
        <end position="372"/>
    </location>
</feature>
<evidence type="ECO:0000259" key="13">
    <source>
        <dbReference type="PROSITE" id="PS51192"/>
    </source>
</evidence>
<dbReference type="InterPro" id="IPR041236">
    <property type="entry name" value="PriA_C"/>
</dbReference>
<dbReference type="InterPro" id="IPR027417">
    <property type="entry name" value="P-loop_NTPase"/>
</dbReference>
<protein>
    <recommendedName>
        <fullName evidence="12">Replication restart protein PriA</fullName>
    </recommendedName>
    <alternativeName>
        <fullName evidence="12">ATP-dependent DNA helicase PriA</fullName>
        <ecNumber evidence="12">5.6.2.4</ecNumber>
    </alternativeName>
    <alternativeName>
        <fullName evidence="12">DNA 3'-5' helicase PriA</fullName>
    </alternativeName>
</protein>
<dbReference type="PROSITE" id="PS51194">
    <property type="entry name" value="HELICASE_CTER"/>
    <property type="match status" value="1"/>
</dbReference>
<evidence type="ECO:0000256" key="4">
    <source>
        <dbReference type="ARBA" id="ARBA00022741"/>
    </source>
</evidence>
<comment type="caution">
    <text evidence="15">The sequence shown here is derived from an EMBL/GenBank/DDBJ whole genome shotgun (WGS) entry which is preliminary data.</text>
</comment>
<dbReference type="GO" id="GO:0005524">
    <property type="term" value="F:ATP binding"/>
    <property type="evidence" value="ECO:0007669"/>
    <property type="project" value="UniProtKB-UniRule"/>
</dbReference>
<keyword evidence="10 12" id="KW-0413">Isomerase</keyword>